<name>A0A5M3YY89_ASPTE</name>
<evidence type="ECO:0000256" key="2">
    <source>
        <dbReference type="ARBA" id="ARBA00008072"/>
    </source>
</evidence>
<dbReference type="CDD" id="cd08286">
    <property type="entry name" value="FDH_like_ADH2"/>
    <property type="match status" value="1"/>
</dbReference>
<dbReference type="AlphaFoldDB" id="A0A5M3YY89"/>
<comment type="cofactor">
    <cofactor evidence="1 6">
        <name>Zn(2+)</name>
        <dbReference type="ChEBI" id="CHEBI:29105"/>
    </cofactor>
</comment>
<dbReference type="PANTHER" id="PTHR42813:SF4">
    <property type="entry name" value="NADP-DEPENDENT ISOPROPANOL DEHYDROGENASE"/>
    <property type="match status" value="1"/>
</dbReference>
<dbReference type="GO" id="GO:0016491">
    <property type="term" value="F:oxidoreductase activity"/>
    <property type="evidence" value="ECO:0007669"/>
    <property type="project" value="UniProtKB-KW"/>
</dbReference>
<proteinExistence type="inferred from homology"/>
<evidence type="ECO:0000256" key="3">
    <source>
        <dbReference type="ARBA" id="ARBA00022723"/>
    </source>
</evidence>
<sequence>MAETMKALVYTGTNTLTIQQRPKPSVTAPTDAVVRMLYTSICGSDLHIIKGDVPSITPGRVLGHEGVGIIESLGSAVHGFSKGDRVLVACMTSCGACGLCRRGIAAHCQSGGWQLGNKTDGTQAEYVRVPHAMLSMYKLPETIDSRAAVAVSDALPTALECGVMNSNVQPGGSVVIIGAGPVGISCVLCARLYSPALLVAVDLDESRLETARKMGAHATVNAGDPNVKKILYELTAGQGFDSVIEAVGIAATFELGQELVAVGGSIANVGVHGTKVDLHLEKLWDRNISINMQLVNATTLPKLLRLVESGMLDVSGLVTHCFPFSQATAAYDTFRTAASTKALKVAISFNPEDEEVKERL</sequence>
<comment type="caution">
    <text evidence="7">The sequence shown here is derived from an EMBL/GenBank/DDBJ whole genome shotgun (WGS) entry which is preliminary data.</text>
</comment>
<dbReference type="Gene3D" id="3.90.180.10">
    <property type="entry name" value="Medium-chain alcohol dehydrogenases, catalytic domain"/>
    <property type="match status" value="1"/>
</dbReference>
<dbReference type="Proteomes" id="UP000452235">
    <property type="component" value="Unassembled WGS sequence"/>
</dbReference>
<keyword evidence="4 6" id="KW-0862">Zinc</keyword>
<keyword evidence="3 6" id="KW-0479">Metal-binding</keyword>
<gene>
    <name evidence="7" type="ORF">ATEIFO6365_0006046900</name>
</gene>
<dbReference type="VEuPathDB" id="FungiDB:ATEG_03238"/>
<dbReference type="Pfam" id="PF00107">
    <property type="entry name" value="ADH_zinc_N"/>
    <property type="match status" value="1"/>
</dbReference>
<keyword evidence="5" id="KW-0560">Oxidoreductase</keyword>
<dbReference type="SUPFAM" id="SSF51735">
    <property type="entry name" value="NAD(P)-binding Rossmann-fold domains"/>
    <property type="match status" value="1"/>
</dbReference>
<dbReference type="GO" id="GO:0008270">
    <property type="term" value="F:zinc ion binding"/>
    <property type="evidence" value="ECO:0007669"/>
    <property type="project" value="InterPro"/>
</dbReference>
<dbReference type="InterPro" id="IPR011032">
    <property type="entry name" value="GroES-like_sf"/>
</dbReference>
<accession>A0A5M3YY89</accession>
<organism evidence="7 8">
    <name type="scientific">Aspergillus terreus</name>
    <dbReference type="NCBI Taxonomy" id="33178"/>
    <lineage>
        <taxon>Eukaryota</taxon>
        <taxon>Fungi</taxon>
        <taxon>Dikarya</taxon>
        <taxon>Ascomycota</taxon>
        <taxon>Pezizomycotina</taxon>
        <taxon>Eurotiomycetes</taxon>
        <taxon>Eurotiomycetidae</taxon>
        <taxon>Eurotiales</taxon>
        <taxon>Aspergillaceae</taxon>
        <taxon>Aspergillus</taxon>
        <taxon>Aspergillus subgen. Circumdati</taxon>
    </lineage>
</organism>
<evidence type="ECO:0000313" key="8">
    <source>
        <dbReference type="Proteomes" id="UP000452235"/>
    </source>
</evidence>
<evidence type="ECO:0000313" key="7">
    <source>
        <dbReference type="EMBL" id="GFF17132.1"/>
    </source>
</evidence>
<protein>
    <submittedName>
        <fullName evidence="7">Zinc-binding oxidoreductase</fullName>
    </submittedName>
</protein>
<evidence type="ECO:0000256" key="5">
    <source>
        <dbReference type="ARBA" id="ARBA00023002"/>
    </source>
</evidence>
<dbReference type="PROSITE" id="PS00059">
    <property type="entry name" value="ADH_ZINC"/>
    <property type="match status" value="1"/>
</dbReference>
<evidence type="ECO:0000256" key="6">
    <source>
        <dbReference type="RuleBase" id="RU361277"/>
    </source>
</evidence>
<dbReference type="EMBL" id="BLJY01000006">
    <property type="protein sequence ID" value="GFF17132.1"/>
    <property type="molecule type" value="Genomic_DNA"/>
</dbReference>
<comment type="similarity">
    <text evidence="2 6">Belongs to the zinc-containing alcohol dehydrogenase family.</text>
</comment>
<dbReference type="InterPro" id="IPR013149">
    <property type="entry name" value="ADH-like_C"/>
</dbReference>
<dbReference type="Gene3D" id="3.40.50.720">
    <property type="entry name" value="NAD(P)-binding Rossmann-like Domain"/>
    <property type="match status" value="1"/>
</dbReference>
<reference evidence="7 8" key="1">
    <citation type="submission" date="2020-01" db="EMBL/GenBank/DDBJ databases">
        <title>Aspergillus terreus IFO 6365 whole genome shotgun sequence.</title>
        <authorList>
            <person name="Kanamasa S."/>
            <person name="Takahashi H."/>
        </authorList>
    </citation>
    <scope>NUCLEOTIDE SEQUENCE [LARGE SCALE GENOMIC DNA]</scope>
    <source>
        <strain evidence="7 8">IFO 6365</strain>
    </source>
</reference>
<dbReference type="OrthoDB" id="442947at2759"/>
<dbReference type="InterPro" id="IPR013154">
    <property type="entry name" value="ADH-like_N"/>
</dbReference>
<dbReference type="InterPro" id="IPR020843">
    <property type="entry name" value="ER"/>
</dbReference>
<dbReference type="SUPFAM" id="SSF50129">
    <property type="entry name" value="GroES-like"/>
    <property type="match status" value="1"/>
</dbReference>
<dbReference type="InterPro" id="IPR002328">
    <property type="entry name" value="ADH_Zn_CS"/>
</dbReference>
<evidence type="ECO:0000256" key="1">
    <source>
        <dbReference type="ARBA" id="ARBA00001947"/>
    </source>
</evidence>
<keyword evidence="8" id="KW-1185">Reference proteome</keyword>
<dbReference type="SMART" id="SM00829">
    <property type="entry name" value="PKS_ER"/>
    <property type="match status" value="1"/>
</dbReference>
<dbReference type="InterPro" id="IPR036291">
    <property type="entry name" value="NAD(P)-bd_dom_sf"/>
</dbReference>
<dbReference type="Pfam" id="PF08240">
    <property type="entry name" value="ADH_N"/>
    <property type="match status" value="1"/>
</dbReference>
<evidence type="ECO:0000256" key="4">
    <source>
        <dbReference type="ARBA" id="ARBA00022833"/>
    </source>
</evidence>
<dbReference type="PANTHER" id="PTHR42813">
    <property type="entry name" value="ZINC-TYPE ALCOHOL DEHYDROGENASE-LIKE"/>
    <property type="match status" value="1"/>
</dbReference>